<keyword evidence="3" id="KW-1185">Reference proteome</keyword>
<dbReference type="GO" id="GO:0016787">
    <property type="term" value="F:hydrolase activity"/>
    <property type="evidence" value="ECO:0007669"/>
    <property type="project" value="InterPro"/>
</dbReference>
<evidence type="ECO:0000259" key="1">
    <source>
        <dbReference type="Pfam" id="PF02230"/>
    </source>
</evidence>
<sequence length="214" mass="24658">MTSKEKTVVYSAQNIYLTKNELAPTTKNVWLVFHGIGYLAKYFAKYFDALDPTENYVVIPQASSKYYLKNEYKYVGASWLTKENTQMEIKNVLNYIDAVFQAEKIPAEANLILFGFSQGVSIATRWMVHNRIRCKALLLYAGGIPNELTEVDFDFLDYEHTSVKIIYGNQDSYLNPERLKTEKPKIRRLFQGKAEIITFEGGHEMKSELIPTLI</sequence>
<protein>
    <submittedName>
        <fullName evidence="2">Esterase</fullName>
    </submittedName>
</protein>
<organism evidence="2 3">
    <name type="scientific">Flagellimonas ochracea</name>
    <dbReference type="NCBI Taxonomy" id="2696472"/>
    <lineage>
        <taxon>Bacteria</taxon>
        <taxon>Pseudomonadati</taxon>
        <taxon>Bacteroidota</taxon>
        <taxon>Flavobacteriia</taxon>
        <taxon>Flavobacteriales</taxon>
        <taxon>Flavobacteriaceae</taxon>
        <taxon>Flagellimonas</taxon>
    </lineage>
</organism>
<dbReference type="RefSeq" id="WP_166522536.1">
    <property type="nucleotide sequence ID" value="NZ_JAAABI010000001.1"/>
</dbReference>
<gene>
    <name evidence="2" type="ORF">GTQ34_04395</name>
</gene>
<dbReference type="EMBL" id="JAAABI010000001">
    <property type="protein sequence ID" value="NAY91152.1"/>
    <property type="molecule type" value="Genomic_DNA"/>
</dbReference>
<evidence type="ECO:0000313" key="2">
    <source>
        <dbReference type="EMBL" id="NAY91152.1"/>
    </source>
</evidence>
<dbReference type="SUPFAM" id="SSF53474">
    <property type="entry name" value="alpha/beta-Hydrolases"/>
    <property type="match status" value="1"/>
</dbReference>
<dbReference type="InterPro" id="IPR029058">
    <property type="entry name" value="AB_hydrolase_fold"/>
</dbReference>
<comment type="caution">
    <text evidence="2">The sequence shown here is derived from an EMBL/GenBank/DDBJ whole genome shotgun (WGS) entry which is preliminary data.</text>
</comment>
<name>A0A964TA98_9FLAO</name>
<accession>A0A964TA98</accession>
<dbReference type="Proteomes" id="UP000667650">
    <property type="component" value="Unassembled WGS sequence"/>
</dbReference>
<dbReference type="Pfam" id="PF02230">
    <property type="entry name" value="Abhydrolase_2"/>
    <property type="match status" value="1"/>
</dbReference>
<dbReference type="Gene3D" id="3.40.50.1820">
    <property type="entry name" value="alpha/beta hydrolase"/>
    <property type="match status" value="1"/>
</dbReference>
<dbReference type="InterPro" id="IPR003140">
    <property type="entry name" value="PLipase/COase/thioEstase"/>
</dbReference>
<reference evidence="2" key="1">
    <citation type="submission" date="2020-01" db="EMBL/GenBank/DDBJ databases">
        <title>Muricauda ochracea sp. nov., isolated from a tidal flat of Garorim bay in Korea.</title>
        <authorList>
            <person name="Kim D."/>
            <person name="Yoo Y."/>
            <person name="Kim J.-J."/>
        </authorList>
    </citation>
    <scope>NUCLEOTIDE SEQUENCE</scope>
    <source>
        <strain evidence="2">JGD-17</strain>
    </source>
</reference>
<dbReference type="AlphaFoldDB" id="A0A964TA98"/>
<feature type="domain" description="Phospholipase/carboxylesterase/thioesterase" evidence="1">
    <location>
        <begin position="27"/>
        <end position="208"/>
    </location>
</feature>
<evidence type="ECO:0000313" key="3">
    <source>
        <dbReference type="Proteomes" id="UP000667650"/>
    </source>
</evidence>
<proteinExistence type="predicted"/>